<evidence type="ECO:0000313" key="1">
    <source>
        <dbReference type="EMBL" id="EGG03958.1"/>
    </source>
</evidence>
<protein>
    <submittedName>
        <fullName evidence="1">Uncharacterized protein</fullName>
    </submittedName>
</protein>
<dbReference type="GeneID" id="18923597"/>
<evidence type="ECO:0000313" key="2">
    <source>
        <dbReference type="Proteomes" id="UP000001072"/>
    </source>
</evidence>
<accession>F4RUM6</accession>
<dbReference type="VEuPathDB" id="FungiDB:MELLADRAFT_108891"/>
<proteinExistence type="predicted"/>
<organism evidence="2">
    <name type="scientific">Melampsora larici-populina (strain 98AG31 / pathotype 3-4-7)</name>
    <name type="common">Poplar leaf rust fungus</name>
    <dbReference type="NCBI Taxonomy" id="747676"/>
    <lineage>
        <taxon>Eukaryota</taxon>
        <taxon>Fungi</taxon>
        <taxon>Dikarya</taxon>
        <taxon>Basidiomycota</taxon>
        <taxon>Pucciniomycotina</taxon>
        <taxon>Pucciniomycetes</taxon>
        <taxon>Pucciniales</taxon>
        <taxon>Melampsoraceae</taxon>
        <taxon>Melampsora</taxon>
    </lineage>
</organism>
<gene>
    <name evidence="1" type="ORF">MELLADRAFT_108891</name>
</gene>
<dbReference type="RefSeq" id="XP_007412751.1">
    <property type="nucleotide sequence ID" value="XM_007412689.1"/>
</dbReference>
<name>F4RUM6_MELLP</name>
<dbReference type="AlphaFoldDB" id="F4RUM6"/>
<dbReference type="Proteomes" id="UP000001072">
    <property type="component" value="Unassembled WGS sequence"/>
</dbReference>
<dbReference type="HOGENOM" id="CLU_1740952_0_0_1"/>
<sequence>MLCNYAFDGGSAGDPVSSSGICFETACSQVRKEGDYYNRYCKADTCTVVGSKETMVQMPCGKIKRHCAKYYPSADPQKHNIYICFDNYDRQEFKCPHAIGAWPYLGKAHFSVITEKFAQRGVQHVAKKKITTSASNHLLIYGLECTGNLE</sequence>
<reference evidence="2" key="1">
    <citation type="journal article" date="2011" name="Proc. Natl. Acad. Sci. U.S.A.">
        <title>Obligate biotrophy features unraveled by the genomic analysis of rust fungi.</title>
        <authorList>
            <person name="Duplessis S."/>
            <person name="Cuomo C.A."/>
            <person name="Lin Y.-C."/>
            <person name="Aerts A."/>
            <person name="Tisserant E."/>
            <person name="Veneault-Fourrey C."/>
            <person name="Joly D.L."/>
            <person name="Hacquard S."/>
            <person name="Amselem J."/>
            <person name="Cantarel B.L."/>
            <person name="Chiu R."/>
            <person name="Coutinho P.M."/>
            <person name="Feau N."/>
            <person name="Field M."/>
            <person name="Frey P."/>
            <person name="Gelhaye E."/>
            <person name="Goldberg J."/>
            <person name="Grabherr M.G."/>
            <person name="Kodira C.D."/>
            <person name="Kohler A."/>
            <person name="Kuees U."/>
            <person name="Lindquist E.A."/>
            <person name="Lucas S.M."/>
            <person name="Mago R."/>
            <person name="Mauceli E."/>
            <person name="Morin E."/>
            <person name="Murat C."/>
            <person name="Pangilinan J.L."/>
            <person name="Park R."/>
            <person name="Pearson M."/>
            <person name="Quesneville H."/>
            <person name="Rouhier N."/>
            <person name="Sakthikumar S."/>
            <person name="Salamov A.A."/>
            <person name="Schmutz J."/>
            <person name="Selles B."/>
            <person name="Shapiro H."/>
            <person name="Tanguay P."/>
            <person name="Tuskan G.A."/>
            <person name="Henrissat B."/>
            <person name="Van de Peer Y."/>
            <person name="Rouze P."/>
            <person name="Ellis J.G."/>
            <person name="Dodds P.N."/>
            <person name="Schein J.E."/>
            <person name="Zhong S."/>
            <person name="Hamelin R.C."/>
            <person name="Grigoriev I.V."/>
            <person name="Szabo L.J."/>
            <person name="Martin F."/>
        </authorList>
    </citation>
    <scope>NUCLEOTIDE SEQUENCE [LARGE SCALE GENOMIC DNA]</scope>
    <source>
        <strain evidence="2">98AG31 / pathotype 3-4-7</strain>
    </source>
</reference>
<dbReference type="InParanoid" id="F4RUM6"/>
<dbReference type="EMBL" id="GL883121">
    <property type="protein sequence ID" value="EGG03958.1"/>
    <property type="molecule type" value="Genomic_DNA"/>
</dbReference>
<dbReference type="KEGG" id="mlr:MELLADRAFT_108891"/>
<keyword evidence="2" id="KW-1185">Reference proteome</keyword>